<dbReference type="STRING" id="504805.SAMN05421505_16013"/>
<evidence type="ECO:0000313" key="2">
    <source>
        <dbReference type="Proteomes" id="UP000198923"/>
    </source>
</evidence>
<keyword evidence="2" id="KW-1185">Reference proteome</keyword>
<sequence>MRPTSVIAAAIRNVTETPLRLRGIPLEHVKRGSADRQGARTFVAVLHVFATQIPRR</sequence>
<proteinExistence type="predicted"/>
<accession>A0A1G8L300</accession>
<dbReference type="Proteomes" id="UP000198923">
    <property type="component" value="Unassembled WGS sequence"/>
</dbReference>
<name>A0A1G8L300_9ACTN</name>
<dbReference type="EMBL" id="FNCN01000060">
    <property type="protein sequence ID" value="SDI50036.1"/>
    <property type="molecule type" value="Genomic_DNA"/>
</dbReference>
<organism evidence="1 2">
    <name type="scientific">Sinosporangium album</name>
    <dbReference type="NCBI Taxonomy" id="504805"/>
    <lineage>
        <taxon>Bacteria</taxon>
        <taxon>Bacillati</taxon>
        <taxon>Actinomycetota</taxon>
        <taxon>Actinomycetes</taxon>
        <taxon>Streptosporangiales</taxon>
        <taxon>Streptosporangiaceae</taxon>
        <taxon>Sinosporangium</taxon>
    </lineage>
</organism>
<reference evidence="1 2" key="1">
    <citation type="submission" date="2016-10" db="EMBL/GenBank/DDBJ databases">
        <authorList>
            <person name="de Groot N.N."/>
        </authorList>
    </citation>
    <scope>NUCLEOTIDE SEQUENCE [LARGE SCALE GENOMIC DNA]</scope>
    <source>
        <strain evidence="1 2">CPCC 201354</strain>
    </source>
</reference>
<protein>
    <submittedName>
        <fullName evidence="1">Uncharacterized protein</fullName>
    </submittedName>
</protein>
<dbReference type="AlphaFoldDB" id="A0A1G8L300"/>
<evidence type="ECO:0000313" key="1">
    <source>
        <dbReference type="EMBL" id="SDI50036.1"/>
    </source>
</evidence>
<gene>
    <name evidence="1" type="ORF">SAMN05421505_16013</name>
</gene>